<dbReference type="Proteomes" id="UP000004407">
    <property type="component" value="Unassembled WGS sequence"/>
</dbReference>
<dbReference type="AlphaFoldDB" id="G6AVU6"/>
<reference evidence="1 2" key="1">
    <citation type="submission" date="2011-08" db="EMBL/GenBank/DDBJ databases">
        <authorList>
            <person name="Weinstock G."/>
            <person name="Sodergren E."/>
            <person name="Clifton S."/>
            <person name="Fulton L."/>
            <person name="Fulton B."/>
            <person name="Courtney L."/>
            <person name="Fronick C."/>
            <person name="Harrison M."/>
            <person name="Strong C."/>
            <person name="Farmer C."/>
            <person name="Delahaunty K."/>
            <person name="Markovic C."/>
            <person name="Hall O."/>
            <person name="Minx P."/>
            <person name="Tomlinson C."/>
            <person name="Mitreva M."/>
            <person name="Hou S."/>
            <person name="Chen J."/>
            <person name="Wollam A."/>
            <person name="Pepin K.H."/>
            <person name="Johnson M."/>
            <person name="Bhonagiri V."/>
            <person name="Zhang X."/>
            <person name="Suruliraj S."/>
            <person name="Warren W."/>
            <person name="Chinwalla A."/>
            <person name="Mardis E.R."/>
            <person name="Wilson R.K."/>
        </authorList>
    </citation>
    <scope>NUCLEOTIDE SEQUENCE [LARGE SCALE GENOMIC DNA]</scope>
    <source>
        <strain evidence="1 2">DSM 18206</strain>
    </source>
</reference>
<accession>G6AVU6</accession>
<dbReference type="EMBL" id="AFZZ01000068">
    <property type="protein sequence ID" value="EHJ41459.1"/>
    <property type="molecule type" value="Genomic_DNA"/>
</dbReference>
<evidence type="ECO:0000313" key="2">
    <source>
        <dbReference type="Proteomes" id="UP000004407"/>
    </source>
</evidence>
<comment type="caution">
    <text evidence="1">The sequence shown here is derived from an EMBL/GenBank/DDBJ whole genome shotgun (WGS) entry which is preliminary data.</text>
</comment>
<evidence type="ECO:0000313" key="1">
    <source>
        <dbReference type="EMBL" id="EHJ41459.1"/>
    </source>
</evidence>
<proteinExistence type="predicted"/>
<name>G6AVU6_9BACT</name>
<sequence length="46" mass="5125">MSPDLPRRSHYPATTTSLPRYGNIIALLRQCHCPATATSFCCCLTR</sequence>
<organism evidence="1 2">
    <name type="scientific">Leyella stercorea DSM 18206</name>
    <dbReference type="NCBI Taxonomy" id="1002367"/>
    <lineage>
        <taxon>Bacteria</taxon>
        <taxon>Pseudomonadati</taxon>
        <taxon>Bacteroidota</taxon>
        <taxon>Bacteroidia</taxon>
        <taxon>Bacteroidales</taxon>
        <taxon>Prevotellaceae</taxon>
        <taxon>Leyella</taxon>
    </lineage>
</organism>
<dbReference type="HOGENOM" id="CLU_3187491_0_0_10"/>
<gene>
    <name evidence="1" type="ORF">HMPREF0673_00741</name>
</gene>
<protein>
    <submittedName>
        <fullName evidence="1">Uncharacterized protein</fullName>
    </submittedName>
</protein>